<feature type="compositionally biased region" description="Basic and acidic residues" evidence="1">
    <location>
        <begin position="23"/>
        <end position="43"/>
    </location>
</feature>
<dbReference type="AlphaFoldDB" id="A0A2N9IQX8"/>
<organism evidence="2">
    <name type="scientific">Fagus sylvatica</name>
    <name type="common">Beechnut</name>
    <dbReference type="NCBI Taxonomy" id="28930"/>
    <lineage>
        <taxon>Eukaryota</taxon>
        <taxon>Viridiplantae</taxon>
        <taxon>Streptophyta</taxon>
        <taxon>Embryophyta</taxon>
        <taxon>Tracheophyta</taxon>
        <taxon>Spermatophyta</taxon>
        <taxon>Magnoliopsida</taxon>
        <taxon>eudicotyledons</taxon>
        <taxon>Gunneridae</taxon>
        <taxon>Pentapetalae</taxon>
        <taxon>rosids</taxon>
        <taxon>fabids</taxon>
        <taxon>Fagales</taxon>
        <taxon>Fagaceae</taxon>
        <taxon>Fagus</taxon>
    </lineage>
</organism>
<dbReference type="EMBL" id="OIVN01006159">
    <property type="protein sequence ID" value="SPD26523.1"/>
    <property type="molecule type" value="Genomic_DNA"/>
</dbReference>
<evidence type="ECO:0000313" key="2">
    <source>
        <dbReference type="EMBL" id="SPD26523.1"/>
    </source>
</evidence>
<accession>A0A2N9IQX8</accession>
<protein>
    <submittedName>
        <fullName evidence="2">Uncharacterized protein</fullName>
    </submittedName>
</protein>
<feature type="region of interest" description="Disordered" evidence="1">
    <location>
        <begin position="1"/>
        <end position="43"/>
    </location>
</feature>
<reference evidence="2" key="1">
    <citation type="submission" date="2018-02" db="EMBL/GenBank/DDBJ databases">
        <authorList>
            <person name="Cohen D.B."/>
            <person name="Kent A.D."/>
        </authorList>
    </citation>
    <scope>NUCLEOTIDE SEQUENCE</scope>
</reference>
<evidence type="ECO:0000256" key="1">
    <source>
        <dbReference type="SAM" id="MobiDB-lite"/>
    </source>
</evidence>
<gene>
    <name evidence="2" type="ORF">FSB_LOCUS54405</name>
</gene>
<sequence length="43" mass="4421">MSSVKVGDPHEAASCTGVGHGGEQGRERGGWAGVGRERKRAEA</sequence>
<name>A0A2N9IQX8_FAGSY</name>
<proteinExistence type="predicted"/>